<dbReference type="RefSeq" id="WP_200390936.1">
    <property type="nucleotide sequence ID" value="NZ_JAENIO010000009.1"/>
</dbReference>
<gene>
    <name evidence="1" type="ORF">JIN78_05455</name>
</gene>
<reference evidence="1" key="1">
    <citation type="submission" date="2021-01" db="EMBL/GenBank/DDBJ databases">
        <title>Modified the classification status of verrucomicrobia.</title>
        <authorList>
            <person name="Feng X."/>
        </authorList>
    </citation>
    <scope>NUCLEOTIDE SEQUENCE</scope>
    <source>
        <strain evidence="1">KCTC 12986</strain>
    </source>
</reference>
<dbReference type="EMBL" id="JAENIO010000009">
    <property type="protein sequence ID" value="MBK1833504.1"/>
    <property type="molecule type" value="Genomic_DNA"/>
</dbReference>
<accession>A0A934RLB5</accession>
<dbReference type="Pfam" id="PF13801">
    <property type="entry name" value="Metal_resist"/>
    <property type="match status" value="1"/>
</dbReference>
<keyword evidence="2" id="KW-1185">Reference proteome</keyword>
<proteinExistence type="predicted"/>
<dbReference type="Proteomes" id="UP000604083">
    <property type="component" value="Unassembled WGS sequence"/>
</dbReference>
<comment type="caution">
    <text evidence="1">The sequence shown here is derived from an EMBL/GenBank/DDBJ whole genome shotgun (WGS) entry which is preliminary data.</text>
</comment>
<dbReference type="Gene3D" id="1.20.120.1490">
    <property type="match status" value="1"/>
</dbReference>
<protein>
    <submittedName>
        <fullName evidence="1">Periplasmic heavy metal sensor</fullName>
    </submittedName>
</protein>
<evidence type="ECO:0000313" key="1">
    <source>
        <dbReference type="EMBL" id="MBK1833504.1"/>
    </source>
</evidence>
<name>A0A934RLB5_9BACT</name>
<sequence length="153" mass="17726">MTRKGFLLLVFMGSALCGGLSSWLVLRFQQKPPMVHHHLPGEEEPDFHHWLHHELRLSPEQEAAMAPQEKAYHRQQEDIRQQLTRANEELAHVILLADAPDREVESALTEVNRLQGELQALTLDHFFAMKEHLDADQARSLLQWVHNSISHEH</sequence>
<evidence type="ECO:0000313" key="2">
    <source>
        <dbReference type="Proteomes" id="UP000604083"/>
    </source>
</evidence>
<dbReference type="InterPro" id="IPR025961">
    <property type="entry name" value="Metal_resist"/>
</dbReference>
<dbReference type="AlphaFoldDB" id="A0A934RLB5"/>
<organism evidence="1 2">
    <name type="scientific">Roseibacillus ishigakijimensis</name>
    <dbReference type="NCBI Taxonomy" id="454146"/>
    <lineage>
        <taxon>Bacteria</taxon>
        <taxon>Pseudomonadati</taxon>
        <taxon>Verrucomicrobiota</taxon>
        <taxon>Verrucomicrobiia</taxon>
        <taxon>Verrucomicrobiales</taxon>
        <taxon>Verrucomicrobiaceae</taxon>
        <taxon>Roseibacillus</taxon>
    </lineage>
</organism>